<evidence type="ECO:0000256" key="1">
    <source>
        <dbReference type="ARBA" id="ARBA00022723"/>
    </source>
</evidence>
<dbReference type="InterPro" id="IPR017900">
    <property type="entry name" value="4Fe4S_Fe_S_CS"/>
</dbReference>
<dbReference type="RefSeq" id="WP_168935814.1">
    <property type="nucleotide sequence ID" value="NZ_JABAFY010000027.1"/>
</dbReference>
<evidence type="ECO:0000259" key="4">
    <source>
        <dbReference type="PROSITE" id="PS51379"/>
    </source>
</evidence>
<keyword evidence="2" id="KW-0408">Iron</keyword>
<keyword evidence="1" id="KW-0479">Metal-binding</keyword>
<dbReference type="SUPFAM" id="SSF54862">
    <property type="entry name" value="4Fe-4S ferredoxins"/>
    <property type="match status" value="1"/>
</dbReference>
<dbReference type="EMBL" id="JABAFY010000027">
    <property type="protein sequence ID" value="NME52460.1"/>
    <property type="molecule type" value="Genomic_DNA"/>
</dbReference>
<dbReference type="Proteomes" id="UP000522333">
    <property type="component" value="Unassembled WGS sequence"/>
</dbReference>
<dbReference type="PROSITE" id="PS51379">
    <property type="entry name" value="4FE4S_FER_2"/>
    <property type="match status" value="2"/>
</dbReference>
<dbReference type="GO" id="GO:0051536">
    <property type="term" value="F:iron-sulfur cluster binding"/>
    <property type="evidence" value="ECO:0007669"/>
    <property type="project" value="UniProtKB-KW"/>
</dbReference>
<evidence type="ECO:0000256" key="2">
    <source>
        <dbReference type="ARBA" id="ARBA00023004"/>
    </source>
</evidence>
<dbReference type="PROSITE" id="PS00198">
    <property type="entry name" value="4FE4S_FER_1"/>
    <property type="match status" value="1"/>
</dbReference>
<protein>
    <submittedName>
        <fullName evidence="5">4Fe-4S binding protein</fullName>
    </submittedName>
</protein>
<dbReference type="GO" id="GO:0046872">
    <property type="term" value="F:metal ion binding"/>
    <property type="evidence" value="ECO:0007669"/>
    <property type="project" value="UniProtKB-KW"/>
</dbReference>
<feature type="domain" description="4Fe-4S ferredoxin-type" evidence="4">
    <location>
        <begin position="37"/>
        <end position="67"/>
    </location>
</feature>
<dbReference type="Gene3D" id="3.30.70.20">
    <property type="match status" value="1"/>
</dbReference>
<evidence type="ECO:0000313" key="6">
    <source>
        <dbReference type="Proteomes" id="UP000522333"/>
    </source>
</evidence>
<reference evidence="5 6" key="1">
    <citation type="submission" date="2020-04" db="EMBL/GenBank/DDBJ databases">
        <authorList>
            <person name="Hitch T.C.A."/>
            <person name="Wylensek D."/>
            <person name="Clavel T."/>
        </authorList>
    </citation>
    <scope>NUCLEOTIDE SEQUENCE [LARGE SCALE GENOMIC DNA]</scope>
    <source>
        <strain evidence="5 6">PG-251-APC-1</strain>
    </source>
</reference>
<evidence type="ECO:0000313" key="5">
    <source>
        <dbReference type="EMBL" id="NME52460.1"/>
    </source>
</evidence>
<keyword evidence="3" id="KW-0411">Iron-sulfur</keyword>
<feature type="domain" description="4Fe-4S ferredoxin-type" evidence="4">
    <location>
        <begin position="1"/>
        <end position="35"/>
    </location>
</feature>
<comment type="caution">
    <text evidence="5">The sequence shown here is derived from an EMBL/GenBank/DDBJ whole genome shotgun (WGS) entry which is preliminary data.</text>
</comment>
<dbReference type="Pfam" id="PF12838">
    <property type="entry name" value="Fer4_7"/>
    <property type="match status" value="1"/>
</dbReference>
<evidence type="ECO:0000256" key="3">
    <source>
        <dbReference type="ARBA" id="ARBA00023014"/>
    </source>
</evidence>
<sequence>MPPRIDLNKCNGCGGKPETACEMVCPGDLMMLDLETGKARCRATGECWDCMSCIKVCPTGALQTRMPYQLGYYKASLRPIMGKDCITWKCRDIDGNEYTYKYVNRIRH</sequence>
<dbReference type="AlphaFoldDB" id="A0A848CB07"/>
<organism evidence="5 6">
    <name type="scientific">Desulfovibrio piger</name>
    <dbReference type="NCBI Taxonomy" id="901"/>
    <lineage>
        <taxon>Bacteria</taxon>
        <taxon>Pseudomonadati</taxon>
        <taxon>Thermodesulfobacteriota</taxon>
        <taxon>Desulfovibrionia</taxon>
        <taxon>Desulfovibrionales</taxon>
        <taxon>Desulfovibrionaceae</taxon>
        <taxon>Desulfovibrio</taxon>
    </lineage>
</organism>
<accession>A0A848CB07</accession>
<gene>
    <name evidence="5" type="ORF">HF854_07960</name>
</gene>
<proteinExistence type="predicted"/>
<name>A0A848CB07_9BACT</name>
<dbReference type="InterPro" id="IPR017896">
    <property type="entry name" value="4Fe4S_Fe-S-bd"/>
</dbReference>